<feature type="transmembrane region" description="Helical" evidence="1">
    <location>
        <begin position="55"/>
        <end position="74"/>
    </location>
</feature>
<proteinExistence type="predicted"/>
<keyword evidence="3" id="KW-1185">Reference proteome</keyword>
<evidence type="ECO:0000256" key="1">
    <source>
        <dbReference type="SAM" id="Phobius"/>
    </source>
</evidence>
<name>A0A5J6MIP4_9PROT</name>
<evidence type="ECO:0000313" key="3">
    <source>
        <dbReference type="Proteomes" id="UP000326202"/>
    </source>
</evidence>
<keyword evidence="1" id="KW-0812">Transmembrane</keyword>
<reference evidence="2 3" key="1">
    <citation type="submission" date="2019-08" db="EMBL/GenBank/DDBJ databases">
        <title>Hyperibacter terrae gen. nov., sp. nov. and Hyperibacter viscosus sp. nov., two new members in the family Rhodospirillaceae isolated from the rhizosphere of Hypericum perforatum.</title>
        <authorList>
            <person name="Noviana Z."/>
        </authorList>
    </citation>
    <scope>NUCLEOTIDE SEQUENCE [LARGE SCALE GENOMIC DNA]</scope>
    <source>
        <strain evidence="2 3">R5913</strain>
    </source>
</reference>
<sequence length="229" mass="24945">MGESGDPAVALLDKALFEPYLEPSEQILWVGRPGGSKGSMRRVPEKSKKERRAEAAGYVILIVILIGAYGTEVGSKHHDWSWSRSFLAGAVTVGLMLVAMMALLFSMKLVLIAGRFALSPFHRQALNDSSYALTDLRAMALRRSQSGALRMSSYDSVNKPRAMLREDGSGNVIFGYKGGLFPRWGGRRTPNASCLVLENIDDAAAVYRLAQAALEERALLKAQLMDAAP</sequence>
<keyword evidence="1" id="KW-0472">Membrane</keyword>
<protein>
    <submittedName>
        <fullName evidence="2">Uncharacterized protein</fullName>
    </submittedName>
</protein>
<dbReference type="EMBL" id="CP042906">
    <property type="protein sequence ID" value="QEX17239.1"/>
    <property type="molecule type" value="Genomic_DNA"/>
</dbReference>
<dbReference type="Proteomes" id="UP000326202">
    <property type="component" value="Chromosome"/>
</dbReference>
<gene>
    <name evidence="2" type="ORF">FRZ44_25350</name>
</gene>
<evidence type="ECO:0000313" key="2">
    <source>
        <dbReference type="EMBL" id="QEX17239.1"/>
    </source>
</evidence>
<organism evidence="2 3">
    <name type="scientific">Hypericibacter terrae</name>
    <dbReference type="NCBI Taxonomy" id="2602015"/>
    <lineage>
        <taxon>Bacteria</taxon>
        <taxon>Pseudomonadati</taxon>
        <taxon>Pseudomonadota</taxon>
        <taxon>Alphaproteobacteria</taxon>
        <taxon>Rhodospirillales</taxon>
        <taxon>Dongiaceae</taxon>
        <taxon>Hypericibacter</taxon>
    </lineage>
</organism>
<feature type="transmembrane region" description="Helical" evidence="1">
    <location>
        <begin position="86"/>
        <end position="105"/>
    </location>
</feature>
<dbReference type="AlphaFoldDB" id="A0A5J6MIP4"/>
<accession>A0A5J6MIP4</accession>
<keyword evidence="1" id="KW-1133">Transmembrane helix</keyword>
<dbReference type="KEGG" id="htq:FRZ44_25350"/>